<evidence type="ECO:0000313" key="1">
    <source>
        <dbReference type="EMBL" id="EDS13146.1"/>
    </source>
</evidence>
<evidence type="ECO:0000313" key="2">
    <source>
        <dbReference type="Proteomes" id="UP000003803"/>
    </source>
</evidence>
<sequence length="62" mass="7270">MYFLERKEPVCKKAVLGNCSFPVETHRWKAIYTCPERWPLEALLRHMDPKTHRITSNSPAEG</sequence>
<dbReference type="RefSeq" id="WP_006873579.1">
    <property type="nucleotide sequence ID" value="NZ_DS544174.1"/>
</dbReference>
<proteinExistence type="predicted"/>
<dbReference type="AlphaFoldDB" id="B0P5Y9"/>
<dbReference type="Proteomes" id="UP000003803">
    <property type="component" value="Unassembled WGS sequence"/>
</dbReference>
<comment type="caution">
    <text evidence="1">The sequence shown here is derived from an EMBL/GenBank/DDBJ whole genome shotgun (WGS) entry which is preliminary data.</text>
</comment>
<name>B0P5Y9_9FIRM</name>
<dbReference type="EMBL" id="ABGD02000003">
    <property type="protein sequence ID" value="EDS13146.1"/>
    <property type="molecule type" value="Genomic_DNA"/>
</dbReference>
<accession>B0P5Y9</accession>
<reference evidence="1" key="2">
    <citation type="submission" date="2013-09" db="EMBL/GenBank/DDBJ databases">
        <title>Draft genome sequence of Anaerotruncus colihominis(DSM 17241).</title>
        <authorList>
            <person name="Sudarsanam P."/>
            <person name="Ley R."/>
            <person name="Guruge J."/>
            <person name="Turnbaugh P.J."/>
            <person name="Mahowald M."/>
            <person name="Liep D."/>
            <person name="Gordon J."/>
        </authorList>
    </citation>
    <scope>NUCLEOTIDE SEQUENCE</scope>
    <source>
        <strain evidence="1">DSM 17241</strain>
    </source>
</reference>
<protein>
    <submittedName>
        <fullName evidence="1">Uncharacterized protein</fullName>
    </submittedName>
</protein>
<reference evidence="1" key="1">
    <citation type="submission" date="2007-11" db="EMBL/GenBank/DDBJ databases">
        <authorList>
            <person name="Fulton L."/>
            <person name="Clifton S."/>
            <person name="Fulton B."/>
            <person name="Xu J."/>
            <person name="Minx P."/>
            <person name="Pepin K.H."/>
            <person name="Johnson M."/>
            <person name="Thiruvilangam P."/>
            <person name="Bhonagiri V."/>
            <person name="Nash W.E."/>
            <person name="Mardis E.R."/>
            <person name="Wilson R.K."/>
        </authorList>
    </citation>
    <scope>NUCLEOTIDE SEQUENCE [LARGE SCALE GENOMIC DNA]</scope>
    <source>
        <strain evidence="1">DSM 17241</strain>
    </source>
</reference>
<keyword evidence="2" id="KW-1185">Reference proteome</keyword>
<gene>
    <name evidence="1" type="ORF">ANACOL_00161</name>
</gene>
<dbReference type="HOGENOM" id="CLU_2933112_0_0_9"/>
<organism evidence="1 2">
    <name type="scientific">Anaerotruncus colihominis DSM 17241</name>
    <dbReference type="NCBI Taxonomy" id="445972"/>
    <lineage>
        <taxon>Bacteria</taxon>
        <taxon>Bacillati</taxon>
        <taxon>Bacillota</taxon>
        <taxon>Clostridia</taxon>
        <taxon>Eubacteriales</taxon>
        <taxon>Oscillospiraceae</taxon>
        <taxon>Anaerotruncus</taxon>
    </lineage>
</organism>